<reference evidence="1 2" key="1">
    <citation type="journal article" date="2013" name="Curr. Biol.">
        <title>The Genome of the Foraminiferan Reticulomyxa filosa.</title>
        <authorList>
            <person name="Glockner G."/>
            <person name="Hulsmann N."/>
            <person name="Schleicher M."/>
            <person name="Noegel A.A."/>
            <person name="Eichinger L."/>
            <person name="Gallinger C."/>
            <person name="Pawlowski J."/>
            <person name="Sierra R."/>
            <person name="Euteneuer U."/>
            <person name="Pillet L."/>
            <person name="Moustafa A."/>
            <person name="Platzer M."/>
            <person name="Groth M."/>
            <person name="Szafranski K."/>
            <person name="Schliwa M."/>
        </authorList>
    </citation>
    <scope>NUCLEOTIDE SEQUENCE [LARGE SCALE GENOMIC DNA]</scope>
</reference>
<protein>
    <submittedName>
        <fullName evidence="1">Uncharacterized protein</fullName>
    </submittedName>
</protein>
<name>X6PFJ7_RETFI</name>
<evidence type="ECO:0000313" key="2">
    <source>
        <dbReference type="Proteomes" id="UP000023152"/>
    </source>
</evidence>
<dbReference type="EMBL" id="ASPP01000229">
    <property type="protein sequence ID" value="ETO36829.1"/>
    <property type="molecule type" value="Genomic_DNA"/>
</dbReference>
<evidence type="ECO:0000313" key="1">
    <source>
        <dbReference type="EMBL" id="ETO36829.1"/>
    </source>
</evidence>
<sequence>MSKTLTGVDCDTIWCPETYELGLFQIISALQSVVPSLPAELYPIFATFLLGESWPMPILIKSQSASKIFITIWGSPHDKGSNLYNKLNTINNTDIQTQLKRFKPAVLVYGITLNWKLLNNLKAEGISLNGLEEFSNALLLSVLFFKLNLMKEKKRNIFRFLTHVQS</sequence>
<dbReference type="AlphaFoldDB" id="X6PFJ7"/>
<organism evidence="1 2">
    <name type="scientific">Reticulomyxa filosa</name>
    <dbReference type="NCBI Taxonomy" id="46433"/>
    <lineage>
        <taxon>Eukaryota</taxon>
        <taxon>Sar</taxon>
        <taxon>Rhizaria</taxon>
        <taxon>Retaria</taxon>
        <taxon>Foraminifera</taxon>
        <taxon>Monothalamids</taxon>
        <taxon>Reticulomyxidae</taxon>
        <taxon>Reticulomyxa</taxon>
    </lineage>
</organism>
<gene>
    <name evidence="1" type="ORF">RFI_00232</name>
</gene>
<accession>X6PFJ7</accession>
<comment type="caution">
    <text evidence="1">The sequence shown here is derived from an EMBL/GenBank/DDBJ whole genome shotgun (WGS) entry which is preliminary data.</text>
</comment>
<keyword evidence="2" id="KW-1185">Reference proteome</keyword>
<proteinExistence type="predicted"/>
<dbReference type="Proteomes" id="UP000023152">
    <property type="component" value="Unassembled WGS sequence"/>
</dbReference>